<feature type="transmembrane region" description="Helical" evidence="1">
    <location>
        <begin position="156"/>
        <end position="175"/>
    </location>
</feature>
<keyword evidence="1" id="KW-1133">Transmembrane helix</keyword>
<reference evidence="2" key="1">
    <citation type="submission" date="2021-05" db="EMBL/GenBank/DDBJ databases">
        <authorList>
            <person name="Alioto T."/>
            <person name="Alioto T."/>
            <person name="Gomez Garrido J."/>
        </authorList>
    </citation>
    <scope>NUCLEOTIDE SEQUENCE</scope>
</reference>
<feature type="transmembrane region" description="Helical" evidence="1">
    <location>
        <begin position="130"/>
        <end position="150"/>
    </location>
</feature>
<accession>A0A8D9BS98</accession>
<dbReference type="AlphaFoldDB" id="A0A8D9BS98"/>
<feature type="transmembrane region" description="Helical" evidence="1">
    <location>
        <begin position="20"/>
        <end position="40"/>
    </location>
</feature>
<organism evidence="2">
    <name type="scientific">Cacopsylla melanoneura</name>
    <dbReference type="NCBI Taxonomy" id="428564"/>
    <lineage>
        <taxon>Eukaryota</taxon>
        <taxon>Metazoa</taxon>
        <taxon>Ecdysozoa</taxon>
        <taxon>Arthropoda</taxon>
        <taxon>Hexapoda</taxon>
        <taxon>Insecta</taxon>
        <taxon>Pterygota</taxon>
        <taxon>Neoptera</taxon>
        <taxon>Paraneoptera</taxon>
        <taxon>Hemiptera</taxon>
        <taxon>Sternorrhyncha</taxon>
        <taxon>Psylloidea</taxon>
        <taxon>Psyllidae</taxon>
        <taxon>Psyllinae</taxon>
        <taxon>Cacopsylla</taxon>
    </lineage>
</organism>
<dbReference type="EMBL" id="HBUF01672216">
    <property type="protein sequence ID" value="CAG6790673.1"/>
    <property type="molecule type" value="Transcribed_RNA"/>
</dbReference>
<keyword evidence="1" id="KW-0812">Transmembrane</keyword>
<sequence length="176" mass="18849">MGVVFFGKCLSRRLDKFRFSATRIFASFSQLIFWMVLLFMTSTRTWRRALQRRAAASGACNPCTASAIMPSGSCAAFELNRFLTGFVESPSSSVLLASLSEVSSSSSLLLSSSSLSSSSKFIWQSGTSGIYSGSLAFSGSFAFVFSLLVSLSGTDLSVLSIGFCVSFLEFSIVSLT</sequence>
<proteinExistence type="predicted"/>
<name>A0A8D9BS98_9HEMI</name>
<evidence type="ECO:0000256" key="1">
    <source>
        <dbReference type="SAM" id="Phobius"/>
    </source>
</evidence>
<protein>
    <submittedName>
        <fullName evidence="2">Uncharacterized protein</fullName>
    </submittedName>
</protein>
<evidence type="ECO:0000313" key="2">
    <source>
        <dbReference type="EMBL" id="CAG6790673.1"/>
    </source>
</evidence>
<keyword evidence="1" id="KW-0472">Membrane</keyword>